<reference evidence="1" key="1">
    <citation type="submission" date="2023-08" db="EMBL/GenBank/DDBJ databases">
        <title>Emergence of clinically-relevant ST2 carbapenem-resistant Acinetobacter baumannii strains in hospital sewages in Zhejiang, East of China.</title>
        <authorList>
            <person name="Kaichao C."/>
            <person name="Zhang R."/>
        </authorList>
    </citation>
    <scope>NUCLEOTIDE SEQUENCE</scope>
    <source>
        <strain evidence="1">M-SY-60</strain>
    </source>
</reference>
<protein>
    <submittedName>
        <fullName evidence="1">Uncharacterized protein</fullName>
    </submittedName>
</protein>
<dbReference type="RefSeq" id="WP_308956093.1">
    <property type="nucleotide sequence ID" value="NZ_JAVICY010000011.1"/>
</dbReference>
<dbReference type="Proteomes" id="UP001243195">
    <property type="component" value="Unassembled WGS sequence"/>
</dbReference>
<accession>A0AAW8JBC1</accession>
<sequence>MSNFIGAAQAKSLTAAAQIDILTFKKRLAQFIEDNARQGNTCIMTIVPTYLNLGDLEALIEELQKLGYRIEFEKSEAWYSLNVFWND</sequence>
<name>A0AAW8JBC1_9GAMM</name>
<comment type="caution">
    <text evidence="1">The sequence shown here is derived from an EMBL/GenBank/DDBJ whole genome shotgun (WGS) entry which is preliminary data.</text>
</comment>
<evidence type="ECO:0000313" key="2">
    <source>
        <dbReference type="Proteomes" id="UP001243195"/>
    </source>
</evidence>
<evidence type="ECO:0000313" key="1">
    <source>
        <dbReference type="EMBL" id="MDQ9069952.1"/>
    </source>
</evidence>
<dbReference type="AlphaFoldDB" id="A0AAW8JBC1"/>
<dbReference type="EMBL" id="JAVIDA010000001">
    <property type="protein sequence ID" value="MDQ9069952.1"/>
    <property type="molecule type" value="Genomic_DNA"/>
</dbReference>
<organism evidence="1 2">
    <name type="scientific">Acinetobacter gerneri</name>
    <dbReference type="NCBI Taxonomy" id="202952"/>
    <lineage>
        <taxon>Bacteria</taxon>
        <taxon>Pseudomonadati</taxon>
        <taxon>Pseudomonadota</taxon>
        <taxon>Gammaproteobacteria</taxon>
        <taxon>Moraxellales</taxon>
        <taxon>Moraxellaceae</taxon>
        <taxon>Acinetobacter</taxon>
    </lineage>
</organism>
<proteinExistence type="predicted"/>
<gene>
    <name evidence="1" type="ORF">RFH51_00515</name>
</gene>